<dbReference type="VEuPathDB" id="FungiDB:BD410DRAFT_785563"/>
<comment type="caution">
    <text evidence="13">Lacks conserved residue(s) required for the propagation of feature annotation.</text>
</comment>
<feature type="transmembrane region" description="Helical" evidence="13">
    <location>
        <begin position="374"/>
        <end position="407"/>
    </location>
</feature>
<comment type="function">
    <text evidence="12 13">Mannosyltransferase involved in glycosylphosphatidylinositol-anchor biosynthesis. Transfers the first alpha-1,4-mannose to GlcN-acyl-PI during GPI precursor assembly. Required for cell wall integrity.</text>
</comment>
<accession>A0A4Y7QB76</accession>
<proteinExistence type="inferred from homology"/>
<dbReference type="EMBL" id="ML170165">
    <property type="protein sequence ID" value="TDL24844.1"/>
    <property type="molecule type" value="Genomic_DNA"/>
</dbReference>
<feature type="transmembrane region" description="Helical" evidence="13">
    <location>
        <begin position="6"/>
        <end position="26"/>
    </location>
</feature>
<dbReference type="UniPathway" id="UPA00196"/>
<dbReference type="GO" id="GO:1990529">
    <property type="term" value="C:glycosylphosphatidylinositol-mannosyltransferase I complex"/>
    <property type="evidence" value="ECO:0007669"/>
    <property type="project" value="TreeGrafter"/>
</dbReference>
<evidence type="ECO:0000313" key="14">
    <source>
        <dbReference type="EMBL" id="TDL24844.1"/>
    </source>
</evidence>
<dbReference type="Pfam" id="PF05007">
    <property type="entry name" value="Mannosyl_trans"/>
    <property type="match status" value="1"/>
</dbReference>
<evidence type="ECO:0000256" key="1">
    <source>
        <dbReference type="ARBA" id="ARBA00004477"/>
    </source>
</evidence>
<evidence type="ECO:0000256" key="13">
    <source>
        <dbReference type="RuleBase" id="RU365064"/>
    </source>
</evidence>
<evidence type="ECO:0000256" key="2">
    <source>
        <dbReference type="ARBA" id="ARBA00004687"/>
    </source>
</evidence>
<feature type="transmembrane region" description="Helical" evidence="13">
    <location>
        <begin position="111"/>
        <end position="128"/>
    </location>
</feature>
<comment type="pathway">
    <text evidence="2 13">Glycolipid biosynthesis; glycosylphosphatidylinositol-anchor biosynthesis.</text>
</comment>
<keyword evidence="8 13" id="KW-0812">Transmembrane</keyword>
<feature type="transmembrane region" description="Helical" evidence="13">
    <location>
        <begin position="252"/>
        <end position="271"/>
    </location>
</feature>
<dbReference type="GO" id="GO:0051751">
    <property type="term" value="F:alpha-1,4-mannosyltransferase activity"/>
    <property type="evidence" value="ECO:0007669"/>
    <property type="project" value="InterPro"/>
</dbReference>
<dbReference type="EC" id="2.4.1.-" evidence="13"/>
<evidence type="ECO:0000256" key="10">
    <source>
        <dbReference type="ARBA" id="ARBA00022989"/>
    </source>
</evidence>
<keyword evidence="11 13" id="KW-0472">Membrane</keyword>
<dbReference type="STRING" id="50990.A0A4Y7QB76"/>
<keyword evidence="15" id="KW-1185">Reference proteome</keyword>
<keyword evidence="5 13" id="KW-0337">GPI-anchor biosynthesis</keyword>
<keyword evidence="6 13" id="KW-0328">Glycosyltransferase</keyword>
<comment type="similarity">
    <text evidence="3 13">Belongs to the PIGM family.</text>
</comment>
<keyword evidence="7 13" id="KW-0808">Transferase</keyword>
<gene>
    <name evidence="14" type="ORF">BD410DRAFT_785563</name>
</gene>
<evidence type="ECO:0000256" key="7">
    <source>
        <dbReference type="ARBA" id="ARBA00022679"/>
    </source>
</evidence>
<evidence type="ECO:0000256" key="9">
    <source>
        <dbReference type="ARBA" id="ARBA00022824"/>
    </source>
</evidence>
<name>A0A4Y7QB76_9AGAM</name>
<dbReference type="Proteomes" id="UP000294933">
    <property type="component" value="Unassembled WGS sequence"/>
</dbReference>
<protein>
    <recommendedName>
        <fullName evidence="4 13">GPI mannosyltransferase 1</fullName>
        <ecNumber evidence="13">2.4.1.-</ecNumber>
    </recommendedName>
    <alternativeName>
        <fullName evidence="13">GPI mannosyltransferase I</fullName>
    </alternativeName>
</protein>
<evidence type="ECO:0000256" key="6">
    <source>
        <dbReference type="ARBA" id="ARBA00022676"/>
    </source>
</evidence>
<evidence type="ECO:0000313" key="15">
    <source>
        <dbReference type="Proteomes" id="UP000294933"/>
    </source>
</evidence>
<evidence type="ECO:0000256" key="11">
    <source>
        <dbReference type="ARBA" id="ARBA00023136"/>
    </source>
</evidence>
<keyword evidence="10 13" id="KW-1133">Transmembrane helix</keyword>
<organism evidence="14 15">
    <name type="scientific">Rickenella mellea</name>
    <dbReference type="NCBI Taxonomy" id="50990"/>
    <lineage>
        <taxon>Eukaryota</taxon>
        <taxon>Fungi</taxon>
        <taxon>Dikarya</taxon>
        <taxon>Basidiomycota</taxon>
        <taxon>Agaricomycotina</taxon>
        <taxon>Agaricomycetes</taxon>
        <taxon>Hymenochaetales</taxon>
        <taxon>Rickenellaceae</taxon>
        <taxon>Rickenella</taxon>
    </lineage>
</organism>
<dbReference type="PANTHER" id="PTHR12886:SF0">
    <property type="entry name" value="GPI MANNOSYLTRANSFERASE 1"/>
    <property type="match status" value="1"/>
</dbReference>
<dbReference type="PANTHER" id="PTHR12886">
    <property type="entry name" value="PIG-M MANNOSYLTRANSFERASE"/>
    <property type="match status" value="1"/>
</dbReference>
<evidence type="ECO:0000256" key="4">
    <source>
        <dbReference type="ARBA" id="ARBA00013797"/>
    </source>
</evidence>
<feature type="transmembrane region" description="Helical" evidence="13">
    <location>
        <begin position="427"/>
        <end position="450"/>
    </location>
</feature>
<evidence type="ECO:0000256" key="8">
    <source>
        <dbReference type="ARBA" id="ARBA00022692"/>
    </source>
</evidence>
<sequence length="459" mass="52596">MIVSAPSFAQLILASVLIRVVLIFYSEWHDAHSVVKYTDVDYRVFTDAAKYILRQKFNFVIEPETENVAQGPIGHWFPIGDPYKRETYRYTPLLALILTPNIWLLPSFGKFIFAACDILVGVLIRRLLLSQVLVKPHGQAAPKDEARNKADLEKAATLYTSLYLLNPLVFSISTRGSSESTLGALVVGTLYYALNERWDAAAILLGLSTHWKIYPVIYVASIVGLVSSNNPASGQNLLSWLERLVNRRTIRFAFISGVTFLLLSGAMYLIWGYPFLYETYLYHLYRRDHRHNFSPHFYPIYLTYPPYGSTNANDNISLFRKLLRSPLTSFVPQMTLALGTGLLFGDRKESLPFTWFIQTALFVTFNKVCTSQYFLWYLTLLPLVLPSLSISLMRGGVLIAVWIGTQAMWLRTAYELEFLGKNVYHDLWVRSIVFMLANCWIISEIMDGFAKKQRQRVKR</sequence>
<evidence type="ECO:0000256" key="12">
    <source>
        <dbReference type="ARBA" id="ARBA00025399"/>
    </source>
</evidence>
<comment type="subcellular location">
    <subcellularLocation>
        <location evidence="1 13">Endoplasmic reticulum membrane</location>
        <topology evidence="1 13">Multi-pass membrane protein</topology>
    </subcellularLocation>
</comment>
<dbReference type="AlphaFoldDB" id="A0A4Y7QB76"/>
<dbReference type="GO" id="GO:0004376">
    <property type="term" value="F:GPI mannosyltransferase activity"/>
    <property type="evidence" value="ECO:0007669"/>
    <property type="project" value="InterPro"/>
</dbReference>
<keyword evidence="9 13" id="KW-0256">Endoplasmic reticulum</keyword>
<reference evidence="14 15" key="1">
    <citation type="submission" date="2018-06" db="EMBL/GenBank/DDBJ databases">
        <title>A transcriptomic atlas of mushroom development highlights an independent origin of complex multicellularity.</title>
        <authorList>
            <consortium name="DOE Joint Genome Institute"/>
            <person name="Krizsan K."/>
            <person name="Almasi E."/>
            <person name="Merenyi Z."/>
            <person name="Sahu N."/>
            <person name="Viragh M."/>
            <person name="Koszo T."/>
            <person name="Mondo S."/>
            <person name="Kiss B."/>
            <person name="Balint B."/>
            <person name="Kues U."/>
            <person name="Barry K."/>
            <person name="Hegedus J.C."/>
            <person name="Henrissat B."/>
            <person name="Johnson J."/>
            <person name="Lipzen A."/>
            <person name="Ohm R."/>
            <person name="Nagy I."/>
            <person name="Pangilinan J."/>
            <person name="Yan J."/>
            <person name="Xiong Y."/>
            <person name="Grigoriev I.V."/>
            <person name="Hibbett D.S."/>
            <person name="Nagy L.G."/>
        </authorList>
    </citation>
    <scope>NUCLEOTIDE SEQUENCE [LARGE SCALE GENOMIC DNA]</scope>
    <source>
        <strain evidence="14 15">SZMC22713</strain>
    </source>
</reference>
<evidence type="ECO:0000256" key="3">
    <source>
        <dbReference type="ARBA" id="ARBA00011071"/>
    </source>
</evidence>
<dbReference type="GO" id="GO:0005789">
    <property type="term" value="C:endoplasmic reticulum membrane"/>
    <property type="evidence" value="ECO:0007669"/>
    <property type="project" value="UniProtKB-SubCell"/>
</dbReference>
<evidence type="ECO:0000256" key="5">
    <source>
        <dbReference type="ARBA" id="ARBA00022502"/>
    </source>
</evidence>
<dbReference type="InterPro" id="IPR007704">
    <property type="entry name" value="PIG-M"/>
</dbReference>
<dbReference type="GO" id="GO:0006506">
    <property type="term" value="P:GPI anchor biosynthetic process"/>
    <property type="evidence" value="ECO:0007669"/>
    <property type="project" value="UniProtKB-UniPathway"/>
</dbReference>
<dbReference type="OrthoDB" id="1741594at2759"/>